<feature type="compositionally biased region" description="Low complexity" evidence="1">
    <location>
        <begin position="1"/>
        <end position="18"/>
    </location>
</feature>
<keyword evidence="3" id="KW-1185">Reference proteome</keyword>
<feature type="compositionally biased region" description="Basic and acidic residues" evidence="1">
    <location>
        <begin position="29"/>
        <end position="40"/>
    </location>
</feature>
<reference evidence="2" key="1">
    <citation type="submission" date="2023-10" db="EMBL/GenBank/DDBJ databases">
        <authorList>
            <person name="Chen Y."/>
            <person name="Shah S."/>
            <person name="Dougan E. K."/>
            <person name="Thang M."/>
            <person name="Chan C."/>
        </authorList>
    </citation>
    <scope>NUCLEOTIDE SEQUENCE [LARGE SCALE GENOMIC DNA]</scope>
</reference>
<evidence type="ECO:0000256" key="1">
    <source>
        <dbReference type="SAM" id="MobiDB-lite"/>
    </source>
</evidence>
<protein>
    <submittedName>
        <fullName evidence="2">Uncharacterized protein</fullName>
    </submittedName>
</protein>
<feature type="region of interest" description="Disordered" evidence="1">
    <location>
        <begin position="1"/>
        <end position="137"/>
    </location>
</feature>
<dbReference type="EMBL" id="CAUYUJ010015990">
    <property type="protein sequence ID" value="CAK0860550.1"/>
    <property type="molecule type" value="Genomic_DNA"/>
</dbReference>
<organism evidence="2 3">
    <name type="scientific">Prorocentrum cordatum</name>
    <dbReference type="NCBI Taxonomy" id="2364126"/>
    <lineage>
        <taxon>Eukaryota</taxon>
        <taxon>Sar</taxon>
        <taxon>Alveolata</taxon>
        <taxon>Dinophyceae</taxon>
        <taxon>Prorocentrales</taxon>
        <taxon>Prorocentraceae</taxon>
        <taxon>Prorocentrum</taxon>
    </lineage>
</organism>
<sequence length="293" mass="29778">ERAVPAPRLQPARLQRQARAPRRRPGRGSGEDRPCAEPRRPAWRQRPVEAEEGAGAVGPRPGRGGEAPARARGAGGREAEARRGARGRAPEAAAGGRAAPAGARGGEAGAAPRGGGEGGAGAGGEAPEGGAGAQRLAGQAAEAVRGLPGLRQVHPLRRQGLLLRAVPGALRGLGCRGGLRPRSAGVPGVRRLRPERARQACAGLGQVPRLRRRGHGDPEGGAGAAVAEGTACAAQGHEQREAAFGRVHGLCSIAQPAGRRQLSHSQAAATCRAISQLNGVRDRSSRRSSVVSP</sequence>
<evidence type="ECO:0000313" key="3">
    <source>
        <dbReference type="Proteomes" id="UP001189429"/>
    </source>
</evidence>
<feature type="non-terminal residue" evidence="2">
    <location>
        <position position="1"/>
    </location>
</feature>
<evidence type="ECO:0000313" key="2">
    <source>
        <dbReference type="EMBL" id="CAK0860550.1"/>
    </source>
</evidence>
<comment type="caution">
    <text evidence="2">The sequence shown here is derived from an EMBL/GenBank/DDBJ whole genome shotgun (WGS) entry which is preliminary data.</text>
</comment>
<dbReference type="Proteomes" id="UP001189429">
    <property type="component" value="Unassembled WGS sequence"/>
</dbReference>
<gene>
    <name evidence="2" type="ORF">PCOR1329_LOCUS49483</name>
</gene>
<proteinExistence type="predicted"/>
<accession>A0ABN9ULL2</accession>
<feature type="compositionally biased region" description="Low complexity" evidence="1">
    <location>
        <begin position="53"/>
        <end position="72"/>
    </location>
</feature>
<feature type="compositionally biased region" description="Low complexity" evidence="1">
    <location>
        <begin position="90"/>
        <end position="102"/>
    </location>
</feature>
<feature type="compositionally biased region" description="Gly residues" evidence="1">
    <location>
        <begin position="103"/>
        <end position="132"/>
    </location>
</feature>
<name>A0ABN9ULL2_9DINO</name>